<feature type="domain" description="Methylated-DNA-[protein]-cysteine S-methyltransferase DNA binding" evidence="11">
    <location>
        <begin position="86"/>
        <end position="166"/>
    </location>
</feature>
<dbReference type="InterPro" id="IPR036388">
    <property type="entry name" value="WH-like_DNA-bd_sf"/>
</dbReference>
<keyword evidence="9" id="KW-0234">DNA repair</keyword>
<comment type="function">
    <text evidence="2">Involved in the cellular defense against the biological effects of O6-methylguanine (O6-MeG) and O4-methylthymine (O4-MeT) in DNA. Repairs the methylated nucleobase in DNA by stoichiometrically transferring the methyl group to a cysteine residue in the enzyme. This is a suicide reaction: the enzyme is irreversibly inactivated.</text>
</comment>
<dbReference type="Proteomes" id="UP000627984">
    <property type="component" value="Unassembled WGS sequence"/>
</dbReference>
<reference evidence="12" key="2">
    <citation type="submission" date="2022-09" db="EMBL/GenBank/DDBJ databases">
        <authorList>
            <person name="Sun Q."/>
            <person name="Ohkuma M."/>
        </authorList>
    </citation>
    <scope>NUCLEOTIDE SEQUENCE</scope>
    <source>
        <strain evidence="12">JCM 3093</strain>
    </source>
</reference>
<evidence type="ECO:0000256" key="9">
    <source>
        <dbReference type="ARBA" id="ARBA00023204"/>
    </source>
</evidence>
<evidence type="ECO:0000313" key="13">
    <source>
        <dbReference type="Proteomes" id="UP000627984"/>
    </source>
</evidence>
<dbReference type="GO" id="GO:0003908">
    <property type="term" value="F:methylated-DNA-[protein]-cysteine S-methyltransferase activity"/>
    <property type="evidence" value="ECO:0007669"/>
    <property type="project" value="UniProtKB-EC"/>
</dbReference>
<evidence type="ECO:0000256" key="1">
    <source>
        <dbReference type="ARBA" id="ARBA00001286"/>
    </source>
</evidence>
<keyword evidence="8" id="KW-0227">DNA damage</keyword>
<comment type="similarity">
    <text evidence="3">Belongs to the MGMT family.</text>
</comment>
<dbReference type="SUPFAM" id="SSF46767">
    <property type="entry name" value="Methylated DNA-protein cysteine methyltransferase, C-terminal domain"/>
    <property type="match status" value="1"/>
</dbReference>
<proteinExistence type="inferred from homology"/>
<dbReference type="Gene3D" id="1.10.10.10">
    <property type="entry name" value="Winged helix-like DNA-binding domain superfamily/Winged helix DNA-binding domain"/>
    <property type="match status" value="1"/>
</dbReference>
<dbReference type="InterPro" id="IPR036631">
    <property type="entry name" value="MGMT_N_sf"/>
</dbReference>
<dbReference type="CDD" id="cd06445">
    <property type="entry name" value="ATase"/>
    <property type="match status" value="1"/>
</dbReference>
<evidence type="ECO:0000256" key="5">
    <source>
        <dbReference type="ARBA" id="ARBA00015377"/>
    </source>
</evidence>
<keyword evidence="6 12" id="KW-0489">Methyltransferase</keyword>
<evidence type="ECO:0000256" key="2">
    <source>
        <dbReference type="ARBA" id="ARBA00003317"/>
    </source>
</evidence>
<sequence length="175" mass="18301">MLGTVAFGSAPTPLGEMSVAVTGDGVAGVCWGDDGRLRARLLDRPGLTEADDPERTAPVLGELAAYYAGELRVFAARVDWRLTTPVQRAVLGTLHETVPYGRAVTYGELAARSGTGVPARAIGSIMGANPVPVIVPCHRVVAGNGLGGFSGGEGVESKRWLLTLEGYLQPTLDWD</sequence>
<dbReference type="GO" id="GO:0032259">
    <property type="term" value="P:methylation"/>
    <property type="evidence" value="ECO:0007669"/>
    <property type="project" value="UniProtKB-KW"/>
</dbReference>
<keyword evidence="7" id="KW-0808">Transferase</keyword>
<dbReference type="Pfam" id="PF01035">
    <property type="entry name" value="DNA_binding_1"/>
    <property type="match status" value="1"/>
</dbReference>
<dbReference type="PANTHER" id="PTHR46460:SF1">
    <property type="entry name" value="METHYLATED-DNA--PROTEIN-CYSTEINE METHYLTRANSFERASE"/>
    <property type="match status" value="1"/>
</dbReference>
<evidence type="ECO:0000256" key="8">
    <source>
        <dbReference type="ARBA" id="ARBA00022763"/>
    </source>
</evidence>
<comment type="catalytic activity">
    <reaction evidence="10">
        <text>a 6-O-methyl-2'-deoxyguanosine in DNA + L-cysteinyl-[protein] = S-methyl-L-cysteinyl-[protein] + a 2'-deoxyguanosine in DNA</text>
        <dbReference type="Rhea" id="RHEA:24000"/>
        <dbReference type="Rhea" id="RHEA-COMP:10131"/>
        <dbReference type="Rhea" id="RHEA-COMP:10132"/>
        <dbReference type="Rhea" id="RHEA-COMP:11367"/>
        <dbReference type="Rhea" id="RHEA-COMP:11368"/>
        <dbReference type="ChEBI" id="CHEBI:29950"/>
        <dbReference type="ChEBI" id="CHEBI:82612"/>
        <dbReference type="ChEBI" id="CHEBI:85445"/>
        <dbReference type="ChEBI" id="CHEBI:85448"/>
        <dbReference type="EC" id="2.1.1.63"/>
    </reaction>
</comment>
<accession>A0AA37BHJ2</accession>
<evidence type="ECO:0000256" key="4">
    <source>
        <dbReference type="ARBA" id="ARBA00011918"/>
    </source>
</evidence>
<dbReference type="PROSITE" id="PS00374">
    <property type="entry name" value="MGMT"/>
    <property type="match status" value="1"/>
</dbReference>
<dbReference type="GO" id="GO:0006281">
    <property type="term" value="P:DNA repair"/>
    <property type="evidence" value="ECO:0007669"/>
    <property type="project" value="UniProtKB-KW"/>
</dbReference>
<dbReference type="Gene3D" id="3.30.160.70">
    <property type="entry name" value="Methylated DNA-protein cysteine methyltransferase domain"/>
    <property type="match status" value="1"/>
</dbReference>
<evidence type="ECO:0000259" key="11">
    <source>
        <dbReference type="Pfam" id="PF01035"/>
    </source>
</evidence>
<dbReference type="NCBIfam" id="TIGR00589">
    <property type="entry name" value="ogt"/>
    <property type="match status" value="1"/>
</dbReference>
<dbReference type="SUPFAM" id="SSF53155">
    <property type="entry name" value="Methylated DNA-protein cysteine methyltransferase domain"/>
    <property type="match status" value="1"/>
</dbReference>
<dbReference type="InterPro" id="IPR014048">
    <property type="entry name" value="MethylDNA_cys_MeTrfase_DNA-bd"/>
</dbReference>
<evidence type="ECO:0000256" key="7">
    <source>
        <dbReference type="ARBA" id="ARBA00022679"/>
    </source>
</evidence>
<name>A0AA37BHJ2_9ACTN</name>
<dbReference type="PANTHER" id="PTHR46460">
    <property type="entry name" value="METHYLATED-DNA--PROTEIN-CYSTEINE METHYLTRANSFERASE"/>
    <property type="match status" value="1"/>
</dbReference>
<reference evidence="12" key="1">
    <citation type="journal article" date="2014" name="Int. J. Syst. Evol. Microbiol.">
        <title>Complete genome sequence of Corynebacterium casei LMG S-19264T (=DSM 44701T), isolated from a smear-ripened cheese.</title>
        <authorList>
            <consortium name="US DOE Joint Genome Institute (JGI-PGF)"/>
            <person name="Walter F."/>
            <person name="Albersmeier A."/>
            <person name="Kalinowski J."/>
            <person name="Ruckert C."/>
        </authorList>
    </citation>
    <scope>NUCLEOTIDE SEQUENCE</scope>
    <source>
        <strain evidence="12">JCM 3093</strain>
    </source>
</reference>
<evidence type="ECO:0000256" key="6">
    <source>
        <dbReference type="ARBA" id="ARBA00022603"/>
    </source>
</evidence>
<evidence type="ECO:0000256" key="3">
    <source>
        <dbReference type="ARBA" id="ARBA00008711"/>
    </source>
</evidence>
<evidence type="ECO:0000256" key="10">
    <source>
        <dbReference type="ARBA" id="ARBA00049348"/>
    </source>
</evidence>
<comment type="catalytic activity">
    <reaction evidence="1">
        <text>a 4-O-methyl-thymidine in DNA + L-cysteinyl-[protein] = a thymidine in DNA + S-methyl-L-cysteinyl-[protein]</text>
        <dbReference type="Rhea" id="RHEA:53428"/>
        <dbReference type="Rhea" id="RHEA-COMP:10131"/>
        <dbReference type="Rhea" id="RHEA-COMP:10132"/>
        <dbReference type="Rhea" id="RHEA-COMP:13555"/>
        <dbReference type="Rhea" id="RHEA-COMP:13556"/>
        <dbReference type="ChEBI" id="CHEBI:29950"/>
        <dbReference type="ChEBI" id="CHEBI:82612"/>
        <dbReference type="ChEBI" id="CHEBI:137386"/>
        <dbReference type="ChEBI" id="CHEBI:137387"/>
        <dbReference type="EC" id="2.1.1.63"/>
    </reaction>
</comment>
<evidence type="ECO:0000313" key="12">
    <source>
        <dbReference type="EMBL" id="GGK72146.1"/>
    </source>
</evidence>
<dbReference type="EMBL" id="BMQD01000010">
    <property type="protein sequence ID" value="GGK72146.1"/>
    <property type="molecule type" value="Genomic_DNA"/>
</dbReference>
<comment type="caution">
    <text evidence="12">The sequence shown here is derived from an EMBL/GenBank/DDBJ whole genome shotgun (WGS) entry which is preliminary data.</text>
</comment>
<dbReference type="InterPro" id="IPR001497">
    <property type="entry name" value="MethylDNA_cys_MeTrfase_AS"/>
</dbReference>
<dbReference type="AlphaFoldDB" id="A0AA37BHJ2"/>
<dbReference type="InterPro" id="IPR036217">
    <property type="entry name" value="MethylDNA_cys_MeTrfase_DNAb"/>
</dbReference>
<gene>
    <name evidence="12" type="ORF">GCM10010126_34450</name>
</gene>
<organism evidence="12 13">
    <name type="scientific">Planomonospora parontospora</name>
    <dbReference type="NCBI Taxonomy" id="58119"/>
    <lineage>
        <taxon>Bacteria</taxon>
        <taxon>Bacillati</taxon>
        <taxon>Actinomycetota</taxon>
        <taxon>Actinomycetes</taxon>
        <taxon>Streptosporangiales</taxon>
        <taxon>Streptosporangiaceae</taxon>
        <taxon>Planomonospora</taxon>
    </lineage>
</organism>
<dbReference type="FunFam" id="1.10.10.10:FF:000214">
    <property type="entry name" value="Methylated-DNA--protein-cysteine methyltransferase"/>
    <property type="match status" value="1"/>
</dbReference>
<protein>
    <recommendedName>
        <fullName evidence="5">Methylated-DNA--protein-cysteine methyltransferase</fullName>
        <ecNumber evidence="4">2.1.1.63</ecNumber>
    </recommendedName>
</protein>
<dbReference type="EC" id="2.1.1.63" evidence="4"/>